<sequence>MSSTTLPHTSELPAVRGPARAVPFTRLAAVELRKLADTRTAVVLLSLLLLGAVAAMVVNASFFTEDVQEVATSAALTLGLFLPVVGIVSVTSEWSKRTALTTFALEPRRWRVLVAKAVAGTLVAVATSALMLAVAYPTTAVAAAVRGVPADFMLDPVTLAGWTAVNVLFTLCGVALGSMLLGGAAAIVVYFVASVAWGFISLTGDPGSTLASWLDLNVTTVPLADGVMSSEAVGPLLASIGLWVAGPFLLGLLRVHRMELR</sequence>
<feature type="transmembrane region" description="Helical" evidence="1">
    <location>
        <begin position="113"/>
        <end position="136"/>
    </location>
</feature>
<feature type="transmembrane region" description="Helical" evidence="1">
    <location>
        <begin position="42"/>
        <end position="64"/>
    </location>
</feature>
<feature type="transmembrane region" description="Helical" evidence="1">
    <location>
        <begin position="70"/>
        <end position="92"/>
    </location>
</feature>
<keyword evidence="1" id="KW-0472">Membrane</keyword>
<dbReference type="Proteomes" id="UP001597338">
    <property type="component" value="Unassembled WGS sequence"/>
</dbReference>
<accession>A0ABW4V067</accession>
<keyword evidence="1" id="KW-0812">Transmembrane</keyword>
<keyword evidence="3" id="KW-1185">Reference proteome</keyword>
<keyword evidence="1" id="KW-1133">Transmembrane helix</keyword>
<gene>
    <name evidence="2" type="ORF">ACFSL2_01580</name>
</gene>
<comment type="caution">
    <text evidence="2">The sequence shown here is derived from an EMBL/GenBank/DDBJ whole genome shotgun (WGS) entry which is preliminary data.</text>
</comment>
<evidence type="ECO:0000313" key="2">
    <source>
        <dbReference type="EMBL" id="MFD2024195.1"/>
    </source>
</evidence>
<feature type="transmembrane region" description="Helical" evidence="1">
    <location>
        <begin position="156"/>
        <end position="176"/>
    </location>
</feature>
<feature type="transmembrane region" description="Helical" evidence="1">
    <location>
        <begin position="232"/>
        <end position="253"/>
    </location>
</feature>
<organism evidence="2 3">
    <name type="scientific">Promicromonospora aerolata</name>
    <dbReference type="NCBI Taxonomy" id="195749"/>
    <lineage>
        <taxon>Bacteria</taxon>
        <taxon>Bacillati</taxon>
        <taxon>Actinomycetota</taxon>
        <taxon>Actinomycetes</taxon>
        <taxon>Micrococcales</taxon>
        <taxon>Promicromonosporaceae</taxon>
        <taxon>Promicromonospora</taxon>
    </lineage>
</organism>
<evidence type="ECO:0000256" key="1">
    <source>
        <dbReference type="SAM" id="Phobius"/>
    </source>
</evidence>
<dbReference type="RefSeq" id="WP_377196146.1">
    <property type="nucleotide sequence ID" value="NZ_JBHUHF010000001.1"/>
</dbReference>
<proteinExistence type="predicted"/>
<reference evidence="3" key="1">
    <citation type="journal article" date="2019" name="Int. J. Syst. Evol. Microbiol.">
        <title>The Global Catalogue of Microorganisms (GCM) 10K type strain sequencing project: providing services to taxonomists for standard genome sequencing and annotation.</title>
        <authorList>
            <consortium name="The Broad Institute Genomics Platform"/>
            <consortium name="The Broad Institute Genome Sequencing Center for Infectious Disease"/>
            <person name="Wu L."/>
            <person name="Ma J."/>
        </authorList>
    </citation>
    <scope>NUCLEOTIDE SEQUENCE [LARGE SCALE GENOMIC DNA]</scope>
    <source>
        <strain evidence="3">CCM 7043</strain>
    </source>
</reference>
<dbReference type="EMBL" id="JBHUHF010000001">
    <property type="protein sequence ID" value="MFD2024195.1"/>
    <property type="molecule type" value="Genomic_DNA"/>
</dbReference>
<evidence type="ECO:0000313" key="3">
    <source>
        <dbReference type="Proteomes" id="UP001597338"/>
    </source>
</evidence>
<protein>
    <submittedName>
        <fullName evidence="2">ABC transporter permease</fullName>
    </submittedName>
</protein>
<name>A0ABW4V067_9MICO</name>
<feature type="transmembrane region" description="Helical" evidence="1">
    <location>
        <begin position="183"/>
        <end position="200"/>
    </location>
</feature>